<dbReference type="PROSITE" id="PS50011">
    <property type="entry name" value="PROTEIN_KINASE_DOM"/>
    <property type="match status" value="1"/>
</dbReference>
<evidence type="ECO:0000313" key="3">
    <source>
        <dbReference type="EMBL" id="KAK7680538.1"/>
    </source>
</evidence>
<accession>A0AAW0FSM3</accession>
<feature type="region of interest" description="Disordered" evidence="1">
    <location>
        <begin position="25"/>
        <end position="66"/>
    </location>
</feature>
<dbReference type="GO" id="GO:0005524">
    <property type="term" value="F:ATP binding"/>
    <property type="evidence" value="ECO:0007669"/>
    <property type="project" value="InterPro"/>
</dbReference>
<feature type="compositionally biased region" description="Pro residues" evidence="1">
    <location>
        <begin position="37"/>
        <end position="57"/>
    </location>
</feature>
<dbReference type="InterPro" id="IPR051681">
    <property type="entry name" value="Ser/Thr_Kinases-Pseudokinases"/>
</dbReference>
<organism evidence="3 4">
    <name type="scientific">Cerrena zonata</name>
    <dbReference type="NCBI Taxonomy" id="2478898"/>
    <lineage>
        <taxon>Eukaryota</taxon>
        <taxon>Fungi</taxon>
        <taxon>Dikarya</taxon>
        <taxon>Basidiomycota</taxon>
        <taxon>Agaricomycotina</taxon>
        <taxon>Agaricomycetes</taxon>
        <taxon>Polyporales</taxon>
        <taxon>Cerrenaceae</taxon>
        <taxon>Cerrena</taxon>
    </lineage>
</organism>
<dbReference type="Gene3D" id="1.10.510.10">
    <property type="entry name" value="Transferase(Phosphotransferase) domain 1"/>
    <property type="match status" value="1"/>
</dbReference>
<dbReference type="PROSITE" id="PS00109">
    <property type="entry name" value="PROTEIN_KINASE_TYR"/>
    <property type="match status" value="1"/>
</dbReference>
<dbReference type="InterPro" id="IPR011009">
    <property type="entry name" value="Kinase-like_dom_sf"/>
</dbReference>
<dbReference type="InterPro" id="IPR001245">
    <property type="entry name" value="Ser-Thr/Tyr_kinase_cat_dom"/>
</dbReference>
<dbReference type="EMBL" id="JASBNA010000048">
    <property type="protein sequence ID" value="KAK7680538.1"/>
    <property type="molecule type" value="Genomic_DNA"/>
</dbReference>
<dbReference type="Proteomes" id="UP001385951">
    <property type="component" value="Unassembled WGS sequence"/>
</dbReference>
<evidence type="ECO:0000313" key="4">
    <source>
        <dbReference type="Proteomes" id="UP001385951"/>
    </source>
</evidence>
<protein>
    <recommendedName>
        <fullName evidence="2">Protein kinase domain-containing protein</fullName>
    </recommendedName>
</protein>
<evidence type="ECO:0000256" key="1">
    <source>
        <dbReference type="SAM" id="MobiDB-lite"/>
    </source>
</evidence>
<evidence type="ECO:0000259" key="2">
    <source>
        <dbReference type="PROSITE" id="PS50011"/>
    </source>
</evidence>
<dbReference type="SUPFAM" id="SSF56112">
    <property type="entry name" value="Protein kinase-like (PK-like)"/>
    <property type="match status" value="1"/>
</dbReference>
<dbReference type="AlphaFoldDB" id="A0AAW0FSM3"/>
<name>A0AAW0FSM3_9APHY</name>
<dbReference type="GO" id="GO:0004674">
    <property type="term" value="F:protein serine/threonine kinase activity"/>
    <property type="evidence" value="ECO:0007669"/>
    <property type="project" value="TreeGrafter"/>
</dbReference>
<proteinExistence type="predicted"/>
<feature type="domain" description="Protein kinase" evidence="2">
    <location>
        <begin position="162"/>
        <end position="430"/>
    </location>
</feature>
<dbReference type="InterPro" id="IPR000719">
    <property type="entry name" value="Prot_kinase_dom"/>
</dbReference>
<dbReference type="Pfam" id="PF07714">
    <property type="entry name" value="PK_Tyr_Ser-Thr"/>
    <property type="match status" value="1"/>
</dbReference>
<keyword evidence="4" id="KW-1185">Reference proteome</keyword>
<dbReference type="InterPro" id="IPR008266">
    <property type="entry name" value="Tyr_kinase_AS"/>
</dbReference>
<dbReference type="PANTHER" id="PTHR44329">
    <property type="entry name" value="SERINE/THREONINE-PROTEIN KINASE TNNI3K-RELATED"/>
    <property type="match status" value="1"/>
</dbReference>
<gene>
    <name evidence="3" type="ORF">QCA50_016319</name>
</gene>
<reference evidence="3 4" key="1">
    <citation type="submission" date="2022-09" db="EMBL/GenBank/DDBJ databases">
        <authorList>
            <person name="Palmer J.M."/>
        </authorList>
    </citation>
    <scope>NUCLEOTIDE SEQUENCE [LARGE SCALE GENOMIC DNA]</scope>
    <source>
        <strain evidence="3 4">DSM 7382</strain>
    </source>
</reference>
<sequence>MSANNNSTRRWKGLSGALKAARTIFKPKSNISVPQTLPRPPPLQHQPVSQPPIPPNSPFTRPTPRRQDTISAWNWLSTSTKQQFKSYLEGKADWTPLIVLKGDDAKNALKVMQALNDDDHSLWQKWLGLEKDSCQGKLIHLEVKLAQESGELPEFLFVKTDDVTRDAINGGGCADVYQGNLEGSNVALKRLRFFVNMTDDEKRANTAHFAREALMWIHLKHPNVIELYGIDTEWFHGTPCMVMPWVEETNIRSYMAKNQELLTVEQLNVWIIDVANGLTYLHSRGVIHGDLRGANILMENNVAKLTDFGLSVFEGQLSRVYRSNRGGACHWLAPEILKPELFNVISQRPTKQSDVYSFAMVCYEIYASQRPFNEFNDAQVIEKVADKQRPSKPKAMSDDLFNLTEDCWTHFPTERPEISQVVTRLGEYGM</sequence>
<comment type="caution">
    <text evidence="3">The sequence shown here is derived from an EMBL/GenBank/DDBJ whole genome shotgun (WGS) entry which is preliminary data.</text>
</comment>